<feature type="active site" description="Nucleophile" evidence="8">
    <location>
        <position position="126"/>
    </location>
</feature>
<evidence type="ECO:0000256" key="5">
    <source>
        <dbReference type="ARBA" id="ARBA00022801"/>
    </source>
</evidence>
<dbReference type="InterPro" id="IPR011150">
    <property type="entry name" value="Cutinase_monf"/>
</dbReference>
<comment type="caution">
    <text evidence="11">The sequence shown here is derived from an EMBL/GenBank/DDBJ whole genome shotgun (WGS) entry which is preliminary data.</text>
</comment>
<feature type="signal peptide" evidence="10">
    <location>
        <begin position="1"/>
        <end position="19"/>
    </location>
</feature>
<dbReference type="GO" id="GO:0050525">
    <property type="term" value="F:cutinase activity"/>
    <property type="evidence" value="ECO:0007669"/>
    <property type="project" value="UniProtKB-EC"/>
</dbReference>
<gene>
    <name evidence="11" type="ORF">H072_4336</name>
</gene>
<dbReference type="OrthoDB" id="2975078at2759"/>
<evidence type="ECO:0000313" key="12">
    <source>
        <dbReference type="Proteomes" id="UP000015100"/>
    </source>
</evidence>
<keyword evidence="6 9" id="KW-1015">Disulfide bond</keyword>
<evidence type="ECO:0000256" key="6">
    <source>
        <dbReference type="ARBA" id="ARBA00023157"/>
    </source>
</evidence>
<protein>
    <recommendedName>
        <fullName evidence="2">cutinase</fullName>
        <ecNumber evidence="2">3.1.1.74</ecNumber>
    </recommendedName>
</protein>
<dbReference type="GO" id="GO:0005576">
    <property type="term" value="C:extracellular region"/>
    <property type="evidence" value="ECO:0007669"/>
    <property type="project" value="InterPro"/>
</dbReference>
<feature type="active site" evidence="8">
    <location>
        <position position="191"/>
    </location>
</feature>
<feature type="active site" evidence="8">
    <location>
        <position position="178"/>
    </location>
</feature>
<dbReference type="STRING" id="1284197.S8BQL5"/>
<dbReference type="PANTHER" id="PTHR48250:SF1">
    <property type="entry name" value="CUTINASE"/>
    <property type="match status" value="1"/>
</dbReference>
<dbReference type="InterPro" id="IPR000675">
    <property type="entry name" value="Cutinase/axe"/>
</dbReference>
<evidence type="ECO:0000256" key="1">
    <source>
        <dbReference type="ARBA" id="ARBA00007534"/>
    </source>
</evidence>
<dbReference type="SMART" id="SM01110">
    <property type="entry name" value="Cutinase"/>
    <property type="match status" value="1"/>
</dbReference>
<dbReference type="GO" id="GO:0016052">
    <property type="term" value="P:carbohydrate catabolic process"/>
    <property type="evidence" value="ECO:0007669"/>
    <property type="project" value="TreeGrafter"/>
</dbReference>
<evidence type="ECO:0000256" key="2">
    <source>
        <dbReference type="ARBA" id="ARBA00013095"/>
    </source>
</evidence>
<evidence type="ECO:0000256" key="8">
    <source>
        <dbReference type="PIRSR" id="PIRSR611150-1"/>
    </source>
</evidence>
<evidence type="ECO:0000313" key="11">
    <source>
        <dbReference type="EMBL" id="EPS41738.1"/>
    </source>
</evidence>
<dbReference type="AlphaFoldDB" id="S8BQL5"/>
<keyword evidence="3" id="KW-0719">Serine esterase</keyword>
<dbReference type="EMBL" id="AQGS01000206">
    <property type="protein sequence ID" value="EPS41738.1"/>
    <property type="molecule type" value="Genomic_DNA"/>
</dbReference>
<evidence type="ECO:0000256" key="10">
    <source>
        <dbReference type="SAM" id="SignalP"/>
    </source>
</evidence>
<proteinExistence type="inferred from homology"/>
<organism evidence="11 12">
    <name type="scientific">Dactylellina haptotyla (strain CBS 200.50)</name>
    <name type="common">Nematode-trapping fungus</name>
    <name type="synonym">Monacrosporium haptotylum</name>
    <dbReference type="NCBI Taxonomy" id="1284197"/>
    <lineage>
        <taxon>Eukaryota</taxon>
        <taxon>Fungi</taxon>
        <taxon>Dikarya</taxon>
        <taxon>Ascomycota</taxon>
        <taxon>Pezizomycotina</taxon>
        <taxon>Orbiliomycetes</taxon>
        <taxon>Orbiliales</taxon>
        <taxon>Orbiliaceae</taxon>
        <taxon>Dactylellina</taxon>
    </lineage>
</organism>
<reference evidence="12" key="2">
    <citation type="submission" date="2013-04" db="EMBL/GenBank/DDBJ databases">
        <title>Genomic mechanisms accounting for the adaptation to parasitism in nematode-trapping fungi.</title>
        <authorList>
            <person name="Ahren D.G."/>
        </authorList>
    </citation>
    <scope>NUCLEOTIDE SEQUENCE [LARGE SCALE GENOMIC DNA]</scope>
    <source>
        <strain evidence="12">CBS 200.50</strain>
    </source>
</reference>
<evidence type="ECO:0000256" key="4">
    <source>
        <dbReference type="ARBA" id="ARBA00022729"/>
    </source>
</evidence>
<evidence type="ECO:0000256" key="9">
    <source>
        <dbReference type="PIRSR" id="PIRSR611150-2"/>
    </source>
</evidence>
<name>S8BQL5_DACHA</name>
<dbReference type="Proteomes" id="UP000015100">
    <property type="component" value="Unassembled WGS sequence"/>
</dbReference>
<dbReference type="HOGENOM" id="CLU_040058_2_2_1"/>
<dbReference type="OMA" id="FGNATHR"/>
<comment type="similarity">
    <text evidence="1">Belongs to the cutinase family.</text>
</comment>
<dbReference type="eggNOG" id="ENOG502S3AW">
    <property type="taxonomic scope" value="Eukaryota"/>
</dbReference>
<keyword evidence="4 10" id="KW-0732">Signal</keyword>
<keyword evidence="12" id="KW-1185">Reference proteome</keyword>
<evidence type="ECO:0000256" key="3">
    <source>
        <dbReference type="ARBA" id="ARBA00022487"/>
    </source>
</evidence>
<dbReference type="Gene3D" id="3.40.50.1820">
    <property type="entry name" value="alpha/beta hydrolase"/>
    <property type="match status" value="1"/>
</dbReference>
<feature type="disulfide bond" evidence="9">
    <location>
        <begin position="41"/>
        <end position="115"/>
    </location>
</feature>
<sequence>MRSILFSVAVLSLLQTPSAAPTELLPRQSSSTRNDLQNGACKPFSLIFARGTTEGGNLGSVVGPPLVTTLGKVLPGGTNALAVQGVNYPANVAGFSAGGDAAGSRDMAALAAGACSTTKIILAGYSQGAQLVHNAIALMSQATANKIGAVVMFGDPDNGDALGKGLDAKSKTFCNSGDLICRGQSIILFPHLTYGSDASAAASFVASKFA</sequence>
<dbReference type="Pfam" id="PF01083">
    <property type="entry name" value="Cutinase"/>
    <property type="match status" value="1"/>
</dbReference>
<keyword evidence="5" id="KW-0378">Hydrolase</keyword>
<reference evidence="11 12" key="1">
    <citation type="journal article" date="2013" name="PLoS Genet.">
        <title>Genomic mechanisms accounting for the adaptation to parasitism in nematode-trapping fungi.</title>
        <authorList>
            <person name="Meerupati T."/>
            <person name="Andersson K.M."/>
            <person name="Friman E."/>
            <person name="Kumar D."/>
            <person name="Tunlid A."/>
            <person name="Ahren D."/>
        </authorList>
    </citation>
    <scope>NUCLEOTIDE SEQUENCE [LARGE SCALE GENOMIC DNA]</scope>
    <source>
        <strain evidence="11 12">CBS 200.50</strain>
    </source>
</reference>
<accession>S8BQL5</accession>
<dbReference type="InterPro" id="IPR029058">
    <property type="entry name" value="AB_hydrolase_fold"/>
</dbReference>
<dbReference type="PANTHER" id="PTHR48250">
    <property type="entry name" value="CUTINASE 2-RELATED"/>
    <property type="match status" value="1"/>
</dbReference>
<feature type="disulfide bond" evidence="9">
    <location>
        <begin position="174"/>
        <end position="181"/>
    </location>
</feature>
<dbReference type="SUPFAM" id="SSF53474">
    <property type="entry name" value="alpha/beta-Hydrolases"/>
    <property type="match status" value="1"/>
</dbReference>
<dbReference type="EC" id="3.1.1.74" evidence="2"/>
<comment type="catalytic activity">
    <reaction evidence="7">
        <text>cutin + H2O = cutin monomers.</text>
        <dbReference type="EC" id="3.1.1.74"/>
    </reaction>
</comment>
<feature type="chain" id="PRO_5004549101" description="cutinase" evidence="10">
    <location>
        <begin position="20"/>
        <end position="210"/>
    </location>
</feature>
<dbReference type="PRINTS" id="PR00129">
    <property type="entry name" value="CUTINASE"/>
</dbReference>
<evidence type="ECO:0000256" key="7">
    <source>
        <dbReference type="ARBA" id="ARBA00034045"/>
    </source>
</evidence>